<dbReference type="AlphaFoldDB" id="A0AAW2XQC1"/>
<comment type="caution">
    <text evidence="2">The sequence shown here is derived from an EMBL/GenBank/DDBJ whole genome shotgun (WGS) entry which is preliminary data.</text>
</comment>
<proteinExistence type="predicted"/>
<feature type="compositionally biased region" description="Acidic residues" evidence="1">
    <location>
        <begin position="78"/>
        <end position="88"/>
    </location>
</feature>
<organism evidence="2">
    <name type="scientific">Sesamum latifolium</name>
    <dbReference type="NCBI Taxonomy" id="2727402"/>
    <lineage>
        <taxon>Eukaryota</taxon>
        <taxon>Viridiplantae</taxon>
        <taxon>Streptophyta</taxon>
        <taxon>Embryophyta</taxon>
        <taxon>Tracheophyta</taxon>
        <taxon>Spermatophyta</taxon>
        <taxon>Magnoliopsida</taxon>
        <taxon>eudicotyledons</taxon>
        <taxon>Gunneridae</taxon>
        <taxon>Pentapetalae</taxon>
        <taxon>asterids</taxon>
        <taxon>lamiids</taxon>
        <taxon>Lamiales</taxon>
        <taxon>Pedaliaceae</taxon>
        <taxon>Sesamum</taxon>
    </lineage>
</organism>
<reference evidence="2" key="2">
    <citation type="journal article" date="2024" name="Plant">
        <title>Genomic evolution and insights into agronomic trait innovations of Sesamum species.</title>
        <authorList>
            <person name="Miao H."/>
            <person name="Wang L."/>
            <person name="Qu L."/>
            <person name="Liu H."/>
            <person name="Sun Y."/>
            <person name="Le M."/>
            <person name="Wang Q."/>
            <person name="Wei S."/>
            <person name="Zheng Y."/>
            <person name="Lin W."/>
            <person name="Duan Y."/>
            <person name="Cao H."/>
            <person name="Xiong S."/>
            <person name="Wang X."/>
            <person name="Wei L."/>
            <person name="Li C."/>
            <person name="Ma Q."/>
            <person name="Ju M."/>
            <person name="Zhao R."/>
            <person name="Li G."/>
            <person name="Mu C."/>
            <person name="Tian Q."/>
            <person name="Mei H."/>
            <person name="Zhang T."/>
            <person name="Gao T."/>
            <person name="Zhang H."/>
        </authorList>
    </citation>
    <scope>NUCLEOTIDE SEQUENCE</scope>
    <source>
        <strain evidence="2">KEN1</strain>
    </source>
</reference>
<dbReference type="EMBL" id="JACGWN010000003">
    <property type="protein sequence ID" value="KAL0456220.1"/>
    <property type="molecule type" value="Genomic_DNA"/>
</dbReference>
<reference evidence="2" key="1">
    <citation type="submission" date="2020-06" db="EMBL/GenBank/DDBJ databases">
        <authorList>
            <person name="Li T."/>
            <person name="Hu X."/>
            <person name="Zhang T."/>
            <person name="Song X."/>
            <person name="Zhang H."/>
            <person name="Dai N."/>
            <person name="Sheng W."/>
            <person name="Hou X."/>
            <person name="Wei L."/>
        </authorList>
    </citation>
    <scope>NUCLEOTIDE SEQUENCE</scope>
    <source>
        <strain evidence="2">KEN1</strain>
        <tissue evidence="2">Leaf</tissue>
    </source>
</reference>
<protein>
    <submittedName>
        <fullName evidence="2">Uncharacterized protein</fullName>
    </submittedName>
</protein>
<evidence type="ECO:0000256" key="1">
    <source>
        <dbReference type="SAM" id="MobiDB-lite"/>
    </source>
</evidence>
<sequence length="97" mass="10571">MPLILLPSQSQLLNLHLRNQVSFCDLLGLCYSACILFDPGRVFFRRGPRSPLGEAEAEVTDAPGQMGSGVVAKKVFEEEPPAQEEDAQIEEKTPSVG</sequence>
<gene>
    <name evidence="2" type="ORF">Slati_0961200</name>
</gene>
<accession>A0AAW2XQC1</accession>
<feature type="region of interest" description="Disordered" evidence="1">
    <location>
        <begin position="54"/>
        <end position="97"/>
    </location>
</feature>
<name>A0AAW2XQC1_9LAMI</name>
<evidence type="ECO:0000313" key="2">
    <source>
        <dbReference type="EMBL" id="KAL0456220.1"/>
    </source>
</evidence>